<evidence type="ECO:0000256" key="1">
    <source>
        <dbReference type="ARBA" id="ARBA00006174"/>
    </source>
</evidence>
<dbReference type="InterPro" id="IPR036148">
    <property type="entry name" value="MmgE/PrpD_sf"/>
</dbReference>
<feature type="domain" description="MmgE/PrpD N-terminal" evidence="2">
    <location>
        <begin position="8"/>
        <end position="249"/>
    </location>
</feature>
<dbReference type="RefSeq" id="WP_062369813.1">
    <property type="nucleotide sequence ID" value="NZ_LNCD01000062.1"/>
</dbReference>
<gene>
    <name evidence="4" type="ORF">AS026_02450</name>
</gene>
<evidence type="ECO:0000313" key="5">
    <source>
        <dbReference type="Proteomes" id="UP000068164"/>
    </source>
</evidence>
<dbReference type="Pfam" id="PF19305">
    <property type="entry name" value="MmgE_PrpD_C"/>
    <property type="match status" value="1"/>
</dbReference>
<comment type="similarity">
    <text evidence="1">Belongs to the PrpD family.</text>
</comment>
<dbReference type="InterPro" id="IPR045337">
    <property type="entry name" value="MmgE_PrpD_C"/>
</dbReference>
<dbReference type="Gene3D" id="3.30.1330.120">
    <property type="entry name" value="2-methylcitrate dehydratase PrpD"/>
    <property type="match status" value="1"/>
</dbReference>
<evidence type="ECO:0000313" key="4">
    <source>
        <dbReference type="EMBL" id="KWV54149.1"/>
    </source>
</evidence>
<name>A0A109JSI7_9HYPH</name>
<evidence type="ECO:0000259" key="3">
    <source>
        <dbReference type="Pfam" id="PF19305"/>
    </source>
</evidence>
<sequence length="463" mass="51060">MTEWVTKELAEYAVSTSFETYPTDVVEQGKLFVLDTLGCMMGGIQTQLSQTMACSLTKAGNGGGATIVGADLSLSLGDAALLNGTSANALDFEETLAGIGHPSGTIFGAALAAGEDRRSTGAEFLDAVLVGYDVGNRIGRAIQPTYDRLKELWFVGTWQTFSAVSAASKCLKLDLQKTLNAYGIAGATAPLPNSQKWGFEQEERPVHWVKEPTGWPSWTGLTAALLAENGFIGNRFILDGNKGFWRMAGSDRVDFGAMRENLGVEFDVMKLSFKPYSCCRWQHSALDCVSELMERNQLRPDDVEKLEIHTFDWVQDFEVYGPVDVVDAGFSIPYSVTMLLHGYKPGPSWFVDSVLHNNELIEYSRRISVKFDEYYNTTFHQEGRIGARVEITLRSGQVVSTSSEAPSGSPEKPMTRSAILDKFFSMASPMIGEKNATEVMNRVFNIEHERDISDILKLTQPNR</sequence>
<organism evidence="4 5">
    <name type="scientific">Rhizobium altiplani</name>
    <dbReference type="NCBI Taxonomy" id="1864509"/>
    <lineage>
        <taxon>Bacteria</taxon>
        <taxon>Pseudomonadati</taxon>
        <taxon>Pseudomonadota</taxon>
        <taxon>Alphaproteobacteria</taxon>
        <taxon>Hyphomicrobiales</taxon>
        <taxon>Rhizobiaceae</taxon>
        <taxon>Rhizobium/Agrobacterium group</taxon>
        <taxon>Rhizobium</taxon>
    </lineage>
</organism>
<dbReference type="EMBL" id="LNCD01000062">
    <property type="protein sequence ID" value="KWV54149.1"/>
    <property type="molecule type" value="Genomic_DNA"/>
</dbReference>
<dbReference type="AlphaFoldDB" id="A0A109JSI7"/>
<protein>
    <recommendedName>
        <fullName evidence="6">MmgE/PrpD family protein</fullName>
    </recommendedName>
</protein>
<proteinExistence type="inferred from homology"/>
<evidence type="ECO:0000259" key="2">
    <source>
        <dbReference type="Pfam" id="PF03972"/>
    </source>
</evidence>
<dbReference type="Gene3D" id="1.10.4100.10">
    <property type="entry name" value="2-methylcitrate dehydratase PrpD"/>
    <property type="match status" value="1"/>
</dbReference>
<feature type="domain" description="MmgE/PrpD C-terminal" evidence="3">
    <location>
        <begin position="276"/>
        <end position="444"/>
    </location>
</feature>
<dbReference type="Proteomes" id="UP000068164">
    <property type="component" value="Unassembled WGS sequence"/>
</dbReference>
<dbReference type="InterPro" id="IPR005656">
    <property type="entry name" value="MmgE_PrpD"/>
</dbReference>
<dbReference type="InterPro" id="IPR042188">
    <property type="entry name" value="MmgE/PrpD_sf_2"/>
</dbReference>
<dbReference type="InterPro" id="IPR045336">
    <property type="entry name" value="MmgE_PrpD_N"/>
</dbReference>
<keyword evidence="5" id="KW-1185">Reference proteome</keyword>
<evidence type="ECO:0008006" key="6">
    <source>
        <dbReference type="Google" id="ProtNLM"/>
    </source>
</evidence>
<accession>A0A109JSI7</accession>
<dbReference type="PANTHER" id="PTHR16943">
    <property type="entry name" value="2-METHYLCITRATE DEHYDRATASE-RELATED"/>
    <property type="match status" value="1"/>
</dbReference>
<dbReference type="Pfam" id="PF03972">
    <property type="entry name" value="MmgE_PrpD_N"/>
    <property type="match status" value="1"/>
</dbReference>
<dbReference type="OrthoDB" id="5415580at2"/>
<reference evidence="4 5" key="1">
    <citation type="submission" date="2015-11" db="EMBL/GenBank/DDBJ databases">
        <title>Draft Genome Sequence of the Strain BR 10423 (Rhizobium sp.) isolated from nodules of Mimosa pudica.</title>
        <authorList>
            <person name="Barauna A.C."/>
            <person name="Zilli J.E."/>
            <person name="Simoes-Araujo J.L."/>
            <person name="Reis V.M."/>
            <person name="James E.K."/>
            <person name="Reis F.B.Jr."/>
            <person name="Rouws L.F."/>
            <person name="Passos S.R."/>
            <person name="Gois S.R."/>
        </authorList>
    </citation>
    <scope>NUCLEOTIDE SEQUENCE [LARGE SCALE GENOMIC DNA]</scope>
    <source>
        <strain evidence="4 5">BR10423</strain>
    </source>
</reference>
<dbReference type="GO" id="GO:0016829">
    <property type="term" value="F:lyase activity"/>
    <property type="evidence" value="ECO:0007669"/>
    <property type="project" value="InterPro"/>
</dbReference>
<dbReference type="PANTHER" id="PTHR16943:SF8">
    <property type="entry name" value="2-METHYLCITRATE DEHYDRATASE"/>
    <property type="match status" value="1"/>
</dbReference>
<comment type="caution">
    <text evidence="4">The sequence shown here is derived from an EMBL/GenBank/DDBJ whole genome shotgun (WGS) entry which is preliminary data.</text>
</comment>
<dbReference type="InterPro" id="IPR042183">
    <property type="entry name" value="MmgE/PrpD_sf_1"/>
</dbReference>
<dbReference type="SUPFAM" id="SSF103378">
    <property type="entry name" value="2-methylcitrate dehydratase PrpD"/>
    <property type="match status" value="1"/>
</dbReference>